<keyword evidence="4" id="KW-1185">Reference proteome</keyword>
<feature type="region of interest" description="Disordered" evidence="1">
    <location>
        <begin position="1"/>
        <end position="43"/>
    </location>
</feature>
<comment type="caution">
    <text evidence="3">The sequence shown here is derived from an EMBL/GenBank/DDBJ whole genome shotgun (WGS) entry which is preliminary data.</text>
</comment>
<evidence type="ECO:0000256" key="1">
    <source>
        <dbReference type="SAM" id="MobiDB-lite"/>
    </source>
</evidence>
<gene>
    <name evidence="3" type="ORF">ACFFRI_10345</name>
</gene>
<keyword evidence="2" id="KW-0812">Transmembrane</keyword>
<name>A0ABV5K9L0_9ACTN</name>
<keyword evidence="2" id="KW-1133">Transmembrane helix</keyword>
<dbReference type="RefSeq" id="WP_140007920.1">
    <property type="nucleotide sequence ID" value="NZ_JBHMDG010000012.1"/>
</dbReference>
<protein>
    <submittedName>
        <fullName evidence="3">ABC transporter permease</fullName>
    </submittedName>
</protein>
<sequence>MSAPHPPPFQGPPQGQPQQQPPGYPQGPPQGFPQGKPPGYAQGAPASYQGPVLDVSGTPPIPFARLVKVELRKALDTSAGFWLLAAIAVLIIIVEGFLLVIGLLNGDTQYRLVDFTTLGGYVLQPLLPIVVALQVTSEWSQRTAMVTFATEPRRLVVVYAKLAAGAMVALLMTVVLFAVALVCLLLLWVFQDNVDWGTSLSGTVGLLVFLFVGVAVAFAAATLLLNTPATIVTFLAVIYAVPTVVATIGALWADFRDFGRYLNLQGALYPVLSGTLDSGSEWARLLVALLIWVVIPVGLGMTRILKAEVK</sequence>
<feature type="transmembrane region" description="Helical" evidence="2">
    <location>
        <begin position="81"/>
        <end position="106"/>
    </location>
</feature>
<feature type="transmembrane region" description="Helical" evidence="2">
    <location>
        <begin position="282"/>
        <end position="305"/>
    </location>
</feature>
<evidence type="ECO:0000313" key="4">
    <source>
        <dbReference type="Proteomes" id="UP001589750"/>
    </source>
</evidence>
<accession>A0ABV5K9L0</accession>
<keyword evidence="2" id="KW-0472">Membrane</keyword>
<evidence type="ECO:0000256" key="2">
    <source>
        <dbReference type="SAM" id="Phobius"/>
    </source>
</evidence>
<feature type="transmembrane region" description="Helical" evidence="2">
    <location>
        <begin position="157"/>
        <end position="190"/>
    </location>
</feature>
<feature type="transmembrane region" description="Helical" evidence="2">
    <location>
        <begin position="118"/>
        <end position="136"/>
    </location>
</feature>
<feature type="transmembrane region" description="Helical" evidence="2">
    <location>
        <begin position="232"/>
        <end position="253"/>
    </location>
</feature>
<dbReference type="EMBL" id="JBHMDG010000012">
    <property type="protein sequence ID" value="MFB9313443.1"/>
    <property type="molecule type" value="Genomic_DNA"/>
</dbReference>
<reference evidence="3 4" key="1">
    <citation type="submission" date="2024-09" db="EMBL/GenBank/DDBJ databases">
        <authorList>
            <person name="Sun Q."/>
            <person name="Mori K."/>
        </authorList>
    </citation>
    <scope>NUCLEOTIDE SEQUENCE [LARGE SCALE GENOMIC DNA]</scope>
    <source>
        <strain evidence="3 4">JCM 9626</strain>
    </source>
</reference>
<evidence type="ECO:0000313" key="3">
    <source>
        <dbReference type="EMBL" id="MFB9313443.1"/>
    </source>
</evidence>
<feature type="transmembrane region" description="Helical" evidence="2">
    <location>
        <begin position="202"/>
        <end position="225"/>
    </location>
</feature>
<organism evidence="3 4">
    <name type="scientific">Nocardioides plantarum</name>
    <dbReference type="NCBI Taxonomy" id="29299"/>
    <lineage>
        <taxon>Bacteria</taxon>
        <taxon>Bacillati</taxon>
        <taxon>Actinomycetota</taxon>
        <taxon>Actinomycetes</taxon>
        <taxon>Propionibacteriales</taxon>
        <taxon>Nocardioidaceae</taxon>
        <taxon>Nocardioides</taxon>
    </lineage>
</organism>
<feature type="compositionally biased region" description="Pro residues" evidence="1">
    <location>
        <begin position="1"/>
        <end position="31"/>
    </location>
</feature>
<proteinExistence type="predicted"/>
<dbReference type="Proteomes" id="UP001589750">
    <property type="component" value="Unassembled WGS sequence"/>
</dbReference>